<evidence type="ECO:0000313" key="3">
    <source>
        <dbReference type="Proteomes" id="UP000261640"/>
    </source>
</evidence>
<dbReference type="InterPro" id="IPR026983">
    <property type="entry name" value="DHC"/>
</dbReference>
<protein>
    <recommendedName>
        <fullName evidence="1">Dynein heavy chain tail domain-containing protein</fullName>
    </recommendedName>
</protein>
<reference evidence="2" key="2">
    <citation type="submission" date="2025-09" db="UniProtKB">
        <authorList>
            <consortium name="Ensembl"/>
        </authorList>
    </citation>
    <scope>IDENTIFICATION</scope>
</reference>
<dbReference type="AlphaFoldDB" id="A0A7N8X5Q4"/>
<reference evidence="2" key="1">
    <citation type="submission" date="2025-08" db="UniProtKB">
        <authorList>
            <consortium name="Ensembl"/>
        </authorList>
    </citation>
    <scope>IDENTIFICATION</scope>
</reference>
<dbReference type="Pfam" id="PF08385">
    <property type="entry name" value="DHC_N1"/>
    <property type="match status" value="1"/>
</dbReference>
<dbReference type="InterPro" id="IPR013594">
    <property type="entry name" value="Dynein_heavy_tail"/>
</dbReference>
<keyword evidence="3" id="KW-1185">Reference proteome</keyword>
<accession>A0A7N8X5Q4</accession>
<organism evidence="2 3">
    <name type="scientific">Mastacembelus armatus</name>
    <name type="common">zig-zag eel</name>
    <dbReference type="NCBI Taxonomy" id="205130"/>
    <lineage>
        <taxon>Eukaryota</taxon>
        <taxon>Metazoa</taxon>
        <taxon>Chordata</taxon>
        <taxon>Craniata</taxon>
        <taxon>Vertebrata</taxon>
        <taxon>Euteleostomi</taxon>
        <taxon>Actinopterygii</taxon>
        <taxon>Neopterygii</taxon>
        <taxon>Teleostei</taxon>
        <taxon>Neoteleostei</taxon>
        <taxon>Acanthomorphata</taxon>
        <taxon>Anabantaria</taxon>
        <taxon>Synbranchiformes</taxon>
        <taxon>Mastacembelidae</taxon>
        <taxon>Mastacembelus</taxon>
    </lineage>
</organism>
<dbReference type="GO" id="GO:0007018">
    <property type="term" value="P:microtubule-based movement"/>
    <property type="evidence" value="ECO:0007669"/>
    <property type="project" value="InterPro"/>
</dbReference>
<dbReference type="PANTHER" id="PTHR46532:SF11">
    <property type="entry name" value="DYNEIN AXONEMAL HEAVY CHAIN 12"/>
    <property type="match status" value="1"/>
</dbReference>
<dbReference type="GO" id="GO:0005858">
    <property type="term" value="C:axonemal dynein complex"/>
    <property type="evidence" value="ECO:0007669"/>
    <property type="project" value="TreeGrafter"/>
</dbReference>
<dbReference type="Ensembl" id="ENSMAMT00000038256.1">
    <property type="protein sequence ID" value="ENSMAMP00000045399.1"/>
    <property type="gene ID" value="ENSMAMG00000028379.1"/>
</dbReference>
<feature type="domain" description="Dynein heavy chain tail" evidence="1">
    <location>
        <begin position="172"/>
        <end position="289"/>
    </location>
</feature>
<dbReference type="PANTHER" id="PTHR46532">
    <property type="entry name" value="MALE FERTILITY FACTOR KL5"/>
    <property type="match status" value="1"/>
</dbReference>
<dbReference type="GO" id="GO:0045505">
    <property type="term" value="F:dynein intermediate chain binding"/>
    <property type="evidence" value="ECO:0007669"/>
    <property type="project" value="InterPro"/>
</dbReference>
<proteinExistence type="predicted"/>
<evidence type="ECO:0000259" key="1">
    <source>
        <dbReference type="Pfam" id="PF08385"/>
    </source>
</evidence>
<dbReference type="GeneTree" id="ENSGT00940000158992"/>
<name>A0A7N8X5Q4_9TELE</name>
<dbReference type="Proteomes" id="UP000261640">
    <property type="component" value="Unplaced"/>
</dbReference>
<sequence>RKKLLTPAHKYMTDILADRLSLEPTAVEEFILDSSLAPFDNFFAKGGSKTISFVYQESEVPGIGSNPDYVILNILFSMVDARDGLLKGIKDAYSFVLPALESQNWGVLDKSRHGEKYKKNFKYTIKQCLTSLDGKSFSSSNCSVRKSFFCVRFCCLKGITAVFTTFYGRSLLIESEQLRKEVDSAGPLSELEHWKRMSLRFSSIISHIQGPECKAVVMMLQISRSKIMKMWRELDARITDCVNEAKGNVKFLHTLEKVCQPLYNSDPVTIMKSVQNVINAIHMIYSVSPIWYSCRSYITDNGTCLIWDQDSEDIIKKMQNQLRAFMRSCFSNITSSQQALCLIERSV</sequence>
<evidence type="ECO:0000313" key="2">
    <source>
        <dbReference type="Ensembl" id="ENSMAMP00000045399.1"/>
    </source>
</evidence>
<dbReference type="GO" id="GO:0051959">
    <property type="term" value="F:dynein light intermediate chain binding"/>
    <property type="evidence" value="ECO:0007669"/>
    <property type="project" value="InterPro"/>
</dbReference>